<dbReference type="EMBL" id="CP021377">
    <property type="protein sequence ID" value="ART82441.1"/>
    <property type="molecule type" value="Genomic_DNA"/>
</dbReference>
<evidence type="ECO:0008006" key="3">
    <source>
        <dbReference type="Google" id="ProtNLM"/>
    </source>
</evidence>
<accession>A0A1Y0D4H6</accession>
<sequence>MKEHHTTLEIYNLSLQSWSSLFKELTDLEVLRTEQKKQGLNDFTLLSSVLSVNDEARLHTRFIYALLDPNGKHYQGSRFLELFLNSIGRQDWLDLSSATVRKEYSPNSQGNQIDLYITDGKRQIVIENKLNAQDQKNQVARYLEAVGATDPALADNTLFIYLTKGRQRPSNYGLGTLSICDLSFRLLNAEMQPIAIYQNLSYLRNTSNKSIHTWLEACAEIVEQNSNLAWAINDYRSVSERATREYVSKVETLKDVLEAGIAEGKQYHQQAIQLAKELPAIHASWLDSVLTEQLDKLFQPAINSGFLTKIDVNNSELLEPYIHSVRKGKAAELLYKSKYNYFRSGKGTRNRGSFYLVTAGVFAHRLVLMMVYGTKMLHVGVLLHESELESERKTEAEVKDLGLSELARSNTGFFPFAMTNTEILGDQGILHLADFASSPQKRILEKMMKTFGCI</sequence>
<dbReference type="Pfam" id="PF14281">
    <property type="entry name" value="PDDEXK_4"/>
    <property type="match status" value="1"/>
</dbReference>
<dbReference type="Proteomes" id="UP000243937">
    <property type="component" value="Chromosome"/>
</dbReference>
<dbReference type="AlphaFoldDB" id="A0A1Y0D4H6"/>
<keyword evidence="2" id="KW-1185">Reference proteome</keyword>
<evidence type="ECO:0000313" key="2">
    <source>
        <dbReference type="Proteomes" id="UP000243937"/>
    </source>
</evidence>
<proteinExistence type="predicted"/>
<reference evidence="1 2" key="1">
    <citation type="journal article" date="2014" name="Int. J. Syst. Evol. Microbiol.">
        <title>Oceanisphaera profunda sp. nov., a marine bacterium isolated from deep-sea sediment, and emended description of the genus Oceanisphaera.</title>
        <authorList>
            <person name="Xu Z."/>
            <person name="Zhang X.Y."/>
            <person name="Su H.N."/>
            <person name="Yu Z.C."/>
            <person name="Liu C."/>
            <person name="Li H."/>
            <person name="Chen X.L."/>
            <person name="Song X.Y."/>
            <person name="Xie B.B."/>
            <person name="Qin Q.L."/>
            <person name="Zhou B.C."/>
            <person name="Shi M."/>
            <person name="Huang Y."/>
            <person name="Zhang Y.Z."/>
        </authorList>
    </citation>
    <scope>NUCLEOTIDE SEQUENCE [LARGE SCALE GENOMIC DNA]</scope>
    <source>
        <strain evidence="1 2">SM1222</strain>
    </source>
</reference>
<protein>
    <recommendedName>
        <fullName evidence="3">PD-(D/E)XK nuclease superfamily protein</fullName>
    </recommendedName>
</protein>
<organism evidence="1 2">
    <name type="scientific">Oceanisphaera profunda</name>
    <dbReference type="NCBI Taxonomy" id="1416627"/>
    <lineage>
        <taxon>Bacteria</taxon>
        <taxon>Pseudomonadati</taxon>
        <taxon>Pseudomonadota</taxon>
        <taxon>Gammaproteobacteria</taxon>
        <taxon>Aeromonadales</taxon>
        <taxon>Aeromonadaceae</taxon>
        <taxon>Oceanisphaera</taxon>
    </lineage>
</organism>
<gene>
    <name evidence="1" type="ORF">CBP31_07230</name>
</gene>
<evidence type="ECO:0000313" key="1">
    <source>
        <dbReference type="EMBL" id="ART82441.1"/>
    </source>
</evidence>
<dbReference type="InterPro" id="IPR029470">
    <property type="entry name" value="PDDEXK_4"/>
</dbReference>
<name>A0A1Y0D4H6_9GAMM</name>
<dbReference type="KEGG" id="opf:CBP31_07230"/>